<organism evidence="1 2">
    <name type="scientific">Eumeta variegata</name>
    <name type="common">Bagworm moth</name>
    <name type="synonym">Eumeta japonica</name>
    <dbReference type="NCBI Taxonomy" id="151549"/>
    <lineage>
        <taxon>Eukaryota</taxon>
        <taxon>Metazoa</taxon>
        <taxon>Ecdysozoa</taxon>
        <taxon>Arthropoda</taxon>
        <taxon>Hexapoda</taxon>
        <taxon>Insecta</taxon>
        <taxon>Pterygota</taxon>
        <taxon>Neoptera</taxon>
        <taxon>Endopterygota</taxon>
        <taxon>Lepidoptera</taxon>
        <taxon>Glossata</taxon>
        <taxon>Ditrysia</taxon>
        <taxon>Tineoidea</taxon>
        <taxon>Psychidae</taxon>
        <taxon>Oiketicinae</taxon>
        <taxon>Eumeta</taxon>
    </lineage>
</organism>
<evidence type="ECO:0000313" key="1">
    <source>
        <dbReference type="EMBL" id="GBP16824.1"/>
    </source>
</evidence>
<evidence type="ECO:0000313" key="2">
    <source>
        <dbReference type="Proteomes" id="UP000299102"/>
    </source>
</evidence>
<dbReference type="EMBL" id="BGZK01000082">
    <property type="protein sequence ID" value="GBP16824.1"/>
    <property type="molecule type" value="Genomic_DNA"/>
</dbReference>
<name>A0A4C1TSE4_EUMVA</name>
<sequence>MLDADRTFLISRYRYRISDPALIYFIPVVCRTSDVELSDDVVGCAIGQQSGAVRRANTQRRKRWKYSILRFIYSGECGRLISRAGDSVDPTSKEINLSFRTGWYKKKSCLWVVVEYFKSDSGRGAVSSRRHYAFGGHTNDGGASIPQRTRREVLSDRSACSSFVRQVVLFVRP</sequence>
<accession>A0A4C1TSE4</accession>
<comment type="caution">
    <text evidence="1">The sequence shown here is derived from an EMBL/GenBank/DDBJ whole genome shotgun (WGS) entry which is preliminary data.</text>
</comment>
<proteinExistence type="predicted"/>
<gene>
    <name evidence="1" type="ORF">EVAR_13209_1</name>
</gene>
<protein>
    <submittedName>
        <fullName evidence="1">Uncharacterized protein</fullName>
    </submittedName>
</protein>
<keyword evidence="2" id="KW-1185">Reference proteome</keyword>
<reference evidence="1 2" key="1">
    <citation type="journal article" date="2019" name="Commun. Biol.">
        <title>The bagworm genome reveals a unique fibroin gene that provides high tensile strength.</title>
        <authorList>
            <person name="Kono N."/>
            <person name="Nakamura H."/>
            <person name="Ohtoshi R."/>
            <person name="Tomita M."/>
            <person name="Numata K."/>
            <person name="Arakawa K."/>
        </authorList>
    </citation>
    <scope>NUCLEOTIDE SEQUENCE [LARGE SCALE GENOMIC DNA]</scope>
</reference>
<dbReference type="Proteomes" id="UP000299102">
    <property type="component" value="Unassembled WGS sequence"/>
</dbReference>
<dbReference type="AlphaFoldDB" id="A0A4C1TSE4"/>